<gene>
    <name evidence="1" type="ORF">GALL_473630</name>
</gene>
<protein>
    <submittedName>
        <fullName evidence="1">Uncharacterized protein</fullName>
    </submittedName>
</protein>
<accession>A0A1J5PHT6</accession>
<sequence>MIHPYEGRIIVGIEKPFPPLVLLLQDCKKQRYVAHLAR</sequence>
<name>A0A1J5PHT6_9ZZZZ</name>
<comment type="caution">
    <text evidence="1">The sequence shown here is derived from an EMBL/GenBank/DDBJ whole genome shotgun (WGS) entry which is preliminary data.</text>
</comment>
<reference evidence="1" key="1">
    <citation type="submission" date="2016-10" db="EMBL/GenBank/DDBJ databases">
        <title>Sequence of Gallionella enrichment culture.</title>
        <authorList>
            <person name="Poehlein A."/>
            <person name="Muehling M."/>
            <person name="Daniel R."/>
        </authorList>
    </citation>
    <scope>NUCLEOTIDE SEQUENCE</scope>
</reference>
<proteinExistence type="predicted"/>
<dbReference type="AlphaFoldDB" id="A0A1J5PHT6"/>
<dbReference type="EMBL" id="MLJW01003912">
    <property type="protein sequence ID" value="OIQ71022.1"/>
    <property type="molecule type" value="Genomic_DNA"/>
</dbReference>
<organism evidence="1">
    <name type="scientific">mine drainage metagenome</name>
    <dbReference type="NCBI Taxonomy" id="410659"/>
    <lineage>
        <taxon>unclassified sequences</taxon>
        <taxon>metagenomes</taxon>
        <taxon>ecological metagenomes</taxon>
    </lineage>
</organism>
<evidence type="ECO:0000313" key="1">
    <source>
        <dbReference type="EMBL" id="OIQ71022.1"/>
    </source>
</evidence>